<dbReference type="InterPro" id="IPR013785">
    <property type="entry name" value="Aldolase_TIM"/>
</dbReference>
<organism evidence="4 5">
    <name type="scientific">Tolypothrix tenuis PCC 7101</name>
    <dbReference type="NCBI Taxonomy" id="231146"/>
    <lineage>
        <taxon>Bacteria</taxon>
        <taxon>Bacillati</taxon>
        <taxon>Cyanobacteriota</taxon>
        <taxon>Cyanophyceae</taxon>
        <taxon>Nostocales</taxon>
        <taxon>Tolypothrichaceae</taxon>
        <taxon>Tolypothrix</taxon>
    </lineage>
</organism>
<keyword evidence="1" id="KW-0808">Transferase</keyword>
<dbReference type="KEGG" id="ttq:NIES37_50960"/>
<dbReference type="NCBIfam" id="NF009933">
    <property type="entry name" value="PRK13396.1"/>
    <property type="match status" value="1"/>
</dbReference>
<reference evidence="4 5" key="1">
    <citation type="submission" date="2017-06" db="EMBL/GenBank/DDBJ databases">
        <title>Genome sequencing of cyanobaciteial culture collection at National Institute for Environmental Studies (NIES).</title>
        <authorList>
            <person name="Hirose Y."/>
            <person name="Shimura Y."/>
            <person name="Fujisawa T."/>
            <person name="Nakamura Y."/>
            <person name="Kawachi M."/>
        </authorList>
    </citation>
    <scope>NUCLEOTIDE SEQUENCE [LARGE SCALE GENOMIC DNA]</scope>
    <source>
        <strain evidence="4 5">NIES-37</strain>
    </source>
</reference>
<dbReference type="InterPro" id="IPR052899">
    <property type="entry name" value="Class-I_DAHP_synthase"/>
</dbReference>
<dbReference type="RefSeq" id="WP_096584040.1">
    <property type="nucleotide sequence ID" value="NZ_CAWNJS010000001.1"/>
</dbReference>
<feature type="domain" description="DAHP synthase ferredoxin-like" evidence="3">
    <location>
        <begin position="1"/>
        <end position="66"/>
    </location>
</feature>
<evidence type="ECO:0000259" key="2">
    <source>
        <dbReference type="Pfam" id="PF00793"/>
    </source>
</evidence>
<dbReference type="GO" id="GO:0009073">
    <property type="term" value="P:aromatic amino acid family biosynthetic process"/>
    <property type="evidence" value="ECO:0007669"/>
    <property type="project" value="InterPro"/>
</dbReference>
<sequence length="352" mass="38168">MIVVMKVGSPEAEIHRINDELTSWGLTPEKIIGKHKVVIGLVGETADLDPLQIQEVSPWIEQVLRVELPYKRASRQYRHGEASEVVVNTPDGPVVFGEHHPVVVVAGPCSVENEDMIIETAQRVKASGAKFLRGGAYKPRTSPYAFQGHGESALELLAKAREVSGLGVITEVMDAADLDKIAEVADMIQVGARNMQNFSLLKKVGAQSKPVLLKRGMAATIEDWLMAAEYVLAAGNPNVVLCERGIRTFDRQYTRNTLDLSVVPVLRKLTHLPIMIDPSHGTGWSEFVPSMAMAAIAAGSDSLMIEVHPNPKKAMSDGPQSLTPDAFDRLMQELGVIGKAVGRWESAAVALA</sequence>
<proteinExistence type="predicted"/>
<dbReference type="Proteomes" id="UP000218785">
    <property type="component" value="Chromosome"/>
</dbReference>
<dbReference type="Gene3D" id="3.30.70.1140">
    <property type="entry name" value="Phospho-2-dehydro-3-deoxyheptonate aldolase, domain 1"/>
    <property type="match status" value="1"/>
</dbReference>
<gene>
    <name evidence="4" type="ORF">NIES37_50960</name>
</gene>
<dbReference type="GO" id="GO:0016832">
    <property type="term" value="F:aldehyde-lyase activity"/>
    <property type="evidence" value="ECO:0007669"/>
    <property type="project" value="InterPro"/>
</dbReference>
<dbReference type="NCBIfam" id="NF009239">
    <property type="entry name" value="PRK12595.1"/>
    <property type="match status" value="1"/>
</dbReference>
<dbReference type="NCBIfam" id="NF006421">
    <property type="entry name" value="PRK08673.1"/>
    <property type="match status" value="1"/>
</dbReference>
<feature type="domain" description="DAHP synthetase I/KDSA" evidence="2">
    <location>
        <begin position="93"/>
        <end position="335"/>
    </location>
</feature>
<dbReference type="Pfam" id="PF00793">
    <property type="entry name" value="DAHP_synth_1"/>
    <property type="match status" value="1"/>
</dbReference>
<dbReference type="AlphaFoldDB" id="A0A1Z4N5V3"/>
<evidence type="ECO:0000313" key="5">
    <source>
        <dbReference type="Proteomes" id="UP000218785"/>
    </source>
</evidence>
<dbReference type="GO" id="GO:0016740">
    <property type="term" value="F:transferase activity"/>
    <property type="evidence" value="ECO:0007669"/>
    <property type="project" value="UniProtKB-KW"/>
</dbReference>
<name>A0A1Z4N5V3_9CYAN</name>
<protein>
    <submittedName>
        <fullName evidence="4">3-deoxy-7-phosphoheptulonate synthase</fullName>
    </submittedName>
</protein>
<dbReference type="Pfam" id="PF18152">
    <property type="entry name" value="DAHP_snth_FXD"/>
    <property type="match status" value="1"/>
</dbReference>
<evidence type="ECO:0000259" key="3">
    <source>
        <dbReference type="Pfam" id="PF18152"/>
    </source>
</evidence>
<dbReference type="SUPFAM" id="SSF51569">
    <property type="entry name" value="Aldolase"/>
    <property type="match status" value="1"/>
</dbReference>
<dbReference type="EMBL" id="AP018248">
    <property type="protein sequence ID" value="BAZ01098.1"/>
    <property type="molecule type" value="Genomic_DNA"/>
</dbReference>
<dbReference type="Gene3D" id="3.20.20.70">
    <property type="entry name" value="Aldolase class I"/>
    <property type="match status" value="1"/>
</dbReference>
<accession>A0A1Z4N5V3</accession>
<dbReference type="PANTHER" id="PTHR43018">
    <property type="entry name" value="PHOSPHO-2-DEHYDRO-3-DEOXYHEPTONATE ALDOLASE"/>
    <property type="match status" value="1"/>
</dbReference>
<evidence type="ECO:0000256" key="1">
    <source>
        <dbReference type="ARBA" id="ARBA00022679"/>
    </source>
</evidence>
<dbReference type="NCBIfam" id="TIGR01361">
    <property type="entry name" value="DAHP_synth_Bsub"/>
    <property type="match status" value="1"/>
</dbReference>
<dbReference type="InterPro" id="IPR006218">
    <property type="entry name" value="DAHP1/KDSA"/>
</dbReference>
<dbReference type="InterPro" id="IPR006268">
    <property type="entry name" value="DAHP_syn_2"/>
</dbReference>
<dbReference type="InterPro" id="IPR041071">
    <property type="entry name" value="DAHP_snth_FXD"/>
</dbReference>
<dbReference type="PANTHER" id="PTHR43018:SF3">
    <property type="entry name" value="CARBOXYSOME FORMATION PROTEIN"/>
    <property type="match status" value="1"/>
</dbReference>
<keyword evidence="5" id="KW-1185">Reference proteome</keyword>
<evidence type="ECO:0000313" key="4">
    <source>
        <dbReference type="EMBL" id="BAZ01098.1"/>
    </source>
</evidence>